<dbReference type="AlphaFoldDB" id="A0A4Y2VDA4"/>
<protein>
    <submittedName>
        <fullName evidence="2">Uncharacterized protein</fullName>
    </submittedName>
</protein>
<proteinExistence type="predicted"/>
<dbReference type="Proteomes" id="UP000499080">
    <property type="component" value="Unassembled WGS sequence"/>
</dbReference>
<evidence type="ECO:0000313" key="1">
    <source>
        <dbReference type="EMBL" id="GBO21567.1"/>
    </source>
</evidence>
<dbReference type="EMBL" id="BGPR01044864">
    <property type="protein sequence ID" value="GBO21707.1"/>
    <property type="molecule type" value="Genomic_DNA"/>
</dbReference>
<evidence type="ECO:0000313" key="3">
    <source>
        <dbReference type="Proteomes" id="UP000499080"/>
    </source>
</evidence>
<keyword evidence="3" id="KW-1185">Reference proteome</keyword>
<sequence>MFHVIFAYHLFQHLKTFLERHFQAVTTSCRQTAVTSWQGFPTADLFDTGKQKLVSPYDIEATEKFPGEPFSNSLFPVKTTCRQTGVTGWQGFLVADVFDTFVQKLVSRYDTEAPDNVPGEAVSSNIFSVTTTCRQTAVTGWQGFPLADLFDTNVQKLV</sequence>
<dbReference type="EMBL" id="BGPR01044738">
    <property type="protein sequence ID" value="GBO21567.1"/>
    <property type="molecule type" value="Genomic_DNA"/>
</dbReference>
<evidence type="ECO:0000313" key="2">
    <source>
        <dbReference type="EMBL" id="GBO21707.1"/>
    </source>
</evidence>
<accession>A0A4Y2VDA4</accession>
<comment type="caution">
    <text evidence="2">The sequence shown here is derived from an EMBL/GenBank/DDBJ whole genome shotgun (WGS) entry which is preliminary data.</text>
</comment>
<name>A0A4Y2VDA4_ARAVE</name>
<reference evidence="2 3" key="1">
    <citation type="journal article" date="2019" name="Sci. Rep.">
        <title>Orb-weaving spider Araneus ventricosus genome elucidates the spidroin gene catalogue.</title>
        <authorList>
            <person name="Kono N."/>
            <person name="Nakamura H."/>
            <person name="Ohtoshi R."/>
            <person name="Moran D.A.P."/>
            <person name="Shinohara A."/>
            <person name="Yoshida Y."/>
            <person name="Fujiwara M."/>
            <person name="Mori M."/>
            <person name="Tomita M."/>
            <person name="Arakawa K."/>
        </authorList>
    </citation>
    <scope>NUCLEOTIDE SEQUENCE [LARGE SCALE GENOMIC DNA]</scope>
</reference>
<organism evidence="2 3">
    <name type="scientific">Araneus ventricosus</name>
    <name type="common">Orbweaver spider</name>
    <name type="synonym">Epeira ventricosa</name>
    <dbReference type="NCBI Taxonomy" id="182803"/>
    <lineage>
        <taxon>Eukaryota</taxon>
        <taxon>Metazoa</taxon>
        <taxon>Ecdysozoa</taxon>
        <taxon>Arthropoda</taxon>
        <taxon>Chelicerata</taxon>
        <taxon>Arachnida</taxon>
        <taxon>Araneae</taxon>
        <taxon>Araneomorphae</taxon>
        <taxon>Entelegynae</taxon>
        <taxon>Araneoidea</taxon>
        <taxon>Araneidae</taxon>
        <taxon>Araneus</taxon>
    </lineage>
</organism>
<gene>
    <name evidence="2" type="ORF">AVEN_105143_1</name>
    <name evidence="1" type="ORF">AVEN_131433_1</name>
</gene>